<feature type="region of interest" description="Disordered" evidence="1">
    <location>
        <begin position="20"/>
        <end position="119"/>
    </location>
</feature>
<keyword evidence="3" id="KW-1185">Reference proteome</keyword>
<protein>
    <submittedName>
        <fullName evidence="2">Uncharacterized protein</fullName>
    </submittedName>
</protein>
<accession>A0AAV7UMQ5</accession>
<comment type="caution">
    <text evidence="2">The sequence shown here is derived from an EMBL/GenBank/DDBJ whole genome shotgun (WGS) entry which is preliminary data.</text>
</comment>
<dbReference type="Proteomes" id="UP001066276">
    <property type="component" value="Chromosome 3_1"/>
</dbReference>
<sequence length="119" mass="12166">MGAAAPRAGMQWQLRRSGAFLPGWGRTAPPGYRGPHPEHGPGSVGAPASSPAQSHRTLSPSLSAGESAKPRPPFCPSGRSGRNKGTGPGIFSLSLRQAPQASKGHKGCLAQLPGSARPR</sequence>
<proteinExistence type="predicted"/>
<reference evidence="2" key="1">
    <citation type="journal article" date="2022" name="bioRxiv">
        <title>Sequencing and chromosome-scale assembly of the giantPleurodeles waltlgenome.</title>
        <authorList>
            <person name="Brown T."/>
            <person name="Elewa A."/>
            <person name="Iarovenko S."/>
            <person name="Subramanian E."/>
            <person name="Araus A.J."/>
            <person name="Petzold A."/>
            <person name="Susuki M."/>
            <person name="Suzuki K.-i.T."/>
            <person name="Hayashi T."/>
            <person name="Toyoda A."/>
            <person name="Oliveira C."/>
            <person name="Osipova E."/>
            <person name="Leigh N.D."/>
            <person name="Simon A."/>
            <person name="Yun M.H."/>
        </authorList>
    </citation>
    <scope>NUCLEOTIDE SEQUENCE</scope>
    <source>
        <strain evidence="2">20211129_DDA</strain>
        <tissue evidence="2">Liver</tissue>
    </source>
</reference>
<evidence type="ECO:0000256" key="1">
    <source>
        <dbReference type="SAM" id="MobiDB-lite"/>
    </source>
</evidence>
<feature type="compositionally biased region" description="Polar residues" evidence="1">
    <location>
        <begin position="50"/>
        <end position="64"/>
    </location>
</feature>
<name>A0AAV7UMQ5_PLEWA</name>
<organism evidence="2 3">
    <name type="scientific">Pleurodeles waltl</name>
    <name type="common">Iberian ribbed newt</name>
    <dbReference type="NCBI Taxonomy" id="8319"/>
    <lineage>
        <taxon>Eukaryota</taxon>
        <taxon>Metazoa</taxon>
        <taxon>Chordata</taxon>
        <taxon>Craniata</taxon>
        <taxon>Vertebrata</taxon>
        <taxon>Euteleostomi</taxon>
        <taxon>Amphibia</taxon>
        <taxon>Batrachia</taxon>
        <taxon>Caudata</taxon>
        <taxon>Salamandroidea</taxon>
        <taxon>Salamandridae</taxon>
        <taxon>Pleurodelinae</taxon>
        <taxon>Pleurodeles</taxon>
    </lineage>
</organism>
<gene>
    <name evidence="2" type="ORF">NDU88_005653</name>
</gene>
<evidence type="ECO:0000313" key="2">
    <source>
        <dbReference type="EMBL" id="KAJ1188897.1"/>
    </source>
</evidence>
<dbReference type="EMBL" id="JANPWB010000005">
    <property type="protein sequence ID" value="KAJ1188897.1"/>
    <property type="molecule type" value="Genomic_DNA"/>
</dbReference>
<dbReference type="AlphaFoldDB" id="A0AAV7UMQ5"/>
<evidence type="ECO:0000313" key="3">
    <source>
        <dbReference type="Proteomes" id="UP001066276"/>
    </source>
</evidence>